<dbReference type="Proteomes" id="UP000192801">
    <property type="component" value="Unassembled WGS sequence"/>
</dbReference>
<gene>
    <name evidence="1" type="ORF">BST26_17070</name>
</gene>
<keyword evidence="2" id="KW-1185">Reference proteome</keyword>
<dbReference type="EMBL" id="MVHS01000050">
    <property type="protein sequence ID" value="ORA66574.1"/>
    <property type="molecule type" value="Genomic_DNA"/>
</dbReference>
<accession>A0A1X0D2D4</accession>
<dbReference type="RefSeq" id="WP_083032636.1">
    <property type="nucleotide sequence ID" value="NZ_AP022618.1"/>
</dbReference>
<protein>
    <submittedName>
        <fullName evidence="1">Uncharacterized protein</fullName>
    </submittedName>
</protein>
<dbReference type="STRING" id="444597.BST26_17070"/>
<organism evidence="1 2">
    <name type="scientific">Mycolicibacterium insubricum</name>
    <dbReference type="NCBI Taxonomy" id="444597"/>
    <lineage>
        <taxon>Bacteria</taxon>
        <taxon>Bacillati</taxon>
        <taxon>Actinomycetota</taxon>
        <taxon>Actinomycetes</taxon>
        <taxon>Mycobacteriales</taxon>
        <taxon>Mycobacteriaceae</taxon>
        <taxon>Mycolicibacterium</taxon>
    </lineage>
</organism>
<reference evidence="1 2" key="1">
    <citation type="submission" date="2016-12" db="EMBL/GenBank/DDBJ databases">
        <title>The new phylogeny of genus Mycobacterium.</title>
        <authorList>
            <person name="Tortoli E."/>
            <person name="Trovato A."/>
            <person name="Cirillo D.M."/>
        </authorList>
    </citation>
    <scope>NUCLEOTIDE SEQUENCE [LARGE SCALE GENOMIC DNA]</scope>
    <source>
        <strain evidence="1 2">DSM 45130</strain>
    </source>
</reference>
<name>A0A1X0D2D4_9MYCO</name>
<evidence type="ECO:0000313" key="2">
    <source>
        <dbReference type="Proteomes" id="UP000192801"/>
    </source>
</evidence>
<comment type="caution">
    <text evidence="1">The sequence shown here is derived from an EMBL/GenBank/DDBJ whole genome shotgun (WGS) entry which is preliminary data.</text>
</comment>
<dbReference type="OrthoDB" id="9981585at2"/>
<proteinExistence type="predicted"/>
<sequence length="64" mass="7634">MGWVVCGVVVVLLAVWLGVAWARVQWDEWETIAQRSPRPWVRRALQRKWLRIPMMVAMEALWFV</sequence>
<dbReference type="AlphaFoldDB" id="A0A1X0D2D4"/>
<evidence type="ECO:0000313" key="1">
    <source>
        <dbReference type="EMBL" id="ORA66574.1"/>
    </source>
</evidence>